<sequence>MKCRQCGAEIADDSVFCPECGARCDQGGQQGQPQNGAQMVFCPNCGQPVEAGTVFCPNCGQPVSSGKRGGLLDKKKLLIVGAAAGAVVILIAAVGIGKTVLGGIFSGGGDDEKIYNKEELLYIQDESLFHANLKKLKKDPIEYTDELIDTEYDPMTGMITSYATLRAVFTQDGKYCYYPERIDENYTYRLMRIRTGGKKEAEKVDSNVVAYTVLASGDVIYQKDNSSLYYWDGKDKTKVDSDVSGYRIAEDEKHIVWTCYNDGEDYDLYYQKLGKDEEKVKVESAITRLITGNDDFSKIYYEKNDNLYLVEKQEEQTKLASNVEDVLRLDPDKGTFYFTEIDEDKRMASDFVTDDIKGEDNNYRWDRLRESLKTYEIEWKKTSLYYFDGKEEQLVADQIGGTSVSFEGGIIFRQNGDGEGDLPKVRLSEISYASDVEYRIADSGDDVVYCMAIGNQVTQLDTDHLSSLRSDSDRQMVYALEGEEEDDEKTLISINAKKGGEITVVDEDVEAVEGILGDSIYYYKDIDRDHYSGELYCDGEEAVSDVAIGSVVKVPDSSMVVCIVDGDEDDKLGTLVSFKGGKSETIADDVTYYDVMGEKAIVMLSDYDFDRHTGDLLYFQGKKCETVETDVQAFFAKGNTGMCP</sequence>
<gene>
    <name evidence="3" type="ORF">IAA07_10160</name>
</gene>
<dbReference type="AlphaFoldDB" id="A0A9D2KP79"/>
<evidence type="ECO:0000256" key="1">
    <source>
        <dbReference type="SAM" id="Phobius"/>
    </source>
</evidence>
<accession>A0A9D2KP79</accession>
<feature type="domain" description="DZANK-type" evidence="2">
    <location>
        <begin position="3"/>
        <end position="60"/>
    </location>
</feature>
<keyword evidence="1" id="KW-0812">Transmembrane</keyword>
<dbReference type="Pfam" id="PF12773">
    <property type="entry name" value="DZR"/>
    <property type="match status" value="1"/>
</dbReference>
<reference evidence="3" key="2">
    <citation type="submission" date="2021-04" db="EMBL/GenBank/DDBJ databases">
        <authorList>
            <person name="Gilroy R."/>
        </authorList>
    </citation>
    <scope>NUCLEOTIDE SEQUENCE</scope>
    <source>
        <strain evidence="3">CHK178-16964</strain>
    </source>
</reference>
<dbReference type="SUPFAM" id="SSF82171">
    <property type="entry name" value="DPP6 N-terminal domain-like"/>
    <property type="match status" value="1"/>
</dbReference>
<name>A0A9D2KP79_9FIRM</name>
<keyword evidence="1" id="KW-0472">Membrane</keyword>
<dbReference type="InterPro" id="IPR025874">
    <property type="entry name" value="DZR"/>
</dbReference>
<evidence type="ECO:0000259" key="2">
    <source>
        <dbReference type="Pfam" id="PF12773"/>
    </source>
</evidence>
<protein>
    <submittedName>
        <fullName evidence="3">Zinc-ribbon domain-containing protein</fullName>
    </submittedName>
</protein>
<feature type="transmembrane region" description="Helical" evidence="1">
    <location>
        <begin position="77"/>
        <end position="96"/>
    </location>
</feature>
<dbReference type="Proteomes" id="UP000823900">
    <property type="component" value="Unassembled WGS sequence"/>
</dbReference>
<organism evidence="3 4">
    <name type="scientific">Candidatus Lachnoclostridium stercoravium</name>
    <dbReference type="NCBI Taxonomy" id="2838633"/>
    <lineage>
        <taxon>Bacteria</taxon>
        <taxon>Bacillati</taxon>
        <taxon>Bacillota</taxon>
        <taxon>Clostridia</taxon>
        <taxon>Lachnospirales</taxon>
        <taxon>Lachnospiraceae</taxon>
    </lineage>
</organism>
<dbReference type="EMBL" id="DWZA01000090">
    <property type="protein sequence ID" value="HJA71919.1"/>
    <property type="molecule type" value="Genomic_DNA"/>
</dbReference>
<proteinExistence type="predicted"/>
<reference evidence="3" key="1">
    <citation type="journal article" date="2021" name="PeerJ">
        <title>Extensive microbial diversity within the chicken gut microbiome revealed by metagenomics and culture.</title>
        <authorList>
            <person name="Gilroy R."/>
            <person name="Ravi A."/>
            <person name="Getino M."/>
            <person name="Pursley I."/>
            <person name="Horton D.L."/>
            <person name="Alikhan N.F."/>
            <person name="Baker D."/>
            <person name="Gharbi K."/>
            <person name="Hall N."/>
            <person name="Watson M."/>
            <person name="Adriaenssens E.M."/>
            <person name="Foster-Nyarko E."/>
            <person name="Jarju S."/>
            <person name="Secka A."/>
            <person name="Antonio M."/>
            <person name="Oren A."/>
            <person name="Chaudhuri R.R."/>
            <person name="La Ragione R."/>
            <person name="Hildebrand F."/>
            <person name="Pallen M.J."/>
        </authorList>
    </citation>
    <scope>NUCLEOTIDE SEQUENCE</scope>
    <source>
        <strain evidence="3">CHK178-16964</strain>
    </source>
</reference>
<evidence type="ECO:0000313" key="3">
    <source>
        <dbReference type="EMBL" id="HJA71919.1"/>
    </source>
</evidence>
<evidence type="ECO:0000313" key="4">
    <source>
        <dbReference type="Proteomes" id="UP000823900"/>
    </source>
</evidence>
<keyword evidence="1" id="KW-1133">Transmembrane helix</keyword>
<comment type="caution">
    <text evidence="3">The sequence shown here is derived from an EMBL/GenBank/DDBJ whole genome shotgun (WGS) entry which is preliminary data.</text>
</comment>